<reference evidence="8" key="2">
    <citation type="submission" date="2014-06" db="EMBL/GenBank/DDBJ databases">
        <title>The complete genome of Blastobotrys (Arxula) adeninivorans LS3 - a yeast of biotechnological interest.</title>
        <authorList>
            <person name="Kunze G."/>
            <person name="Gaillardin C."/>
            <person name="Czernicka M."/>
            <person name="Durrens P."/>
            <person name="Martin T."/>
            <person name="Boer E."/>
            <person name="Gabaldon T."/>
            <person name="Cruz J."/>
            <person name="Talla E."/>
            <person name="Marck C."/>
            <person name="Goffeau A."/>
            <person name="Barbe V."/>
            <person name="Baret P."/>
            <person name="Baronian K."/>
            <person name="Beier S."/>
            <person name="Bleykasten C."/>
            <person name="Bode R."/>
            <person name="Casaregola S."/>
            <person name="Despons L."/>
            <person name="Fairhead C."/>
            <person name="Giersberg M."/>
            <person name="Gierski P."/>
            <person name="Hahnel U."/>
            <person name="Hartmann A."/>
            <person name="Jankowska D."/>
            <person name="Jubin C."/>
            <person name="Jung P."/>
            <person name="Lafontaine I."/>
            <person name="Leh-Louis V."/>
            <person name="Lemaire M."/>
            <person name="Marcet-Houben M."/>
            <person name="Mascher M."/>
            <person name="Morel G."/>
            <person name="Richard G.-F."/>
            <person name="Riechen J."/>
            <person name="Sacerdot C."/>
            <person name="Sarkar A."/>
            <person name="Savel G."/>
            <person name="Schacherer J."/>
            <person name="Sherman D."/>
            <person name="Straub M.-L."/>
            <person name="Stein N."/>
            <person name="Thierry A."/>
            <person name="Trautwein-Schult A."/>
            <person name="Westhof E."/>
            <person name="Worch S."/>
            <person name="Dujon B."/>
            <person name="Souciet J.-L."/>
            <person name="Wincker P."/>
            <person name="Scholz U."/>
            <person name="Neuveglise N."/>
        </authorList>
    </citation>
    <scope>NUCLEOTIDE SEQUENCE</scope>
    <source>
        <strain evidence="8">LS3</strain>
    </source>
</reference>
<dbReference type="GO" id="GO:0098552">
    <property type="term" value="C:side of membrane"/>
    <property type="evidence" value="ECO:0007669"/>
    <property type="project" value="UniProtKB-KW"/>
</dbReference>
<keyword evidence="6" id="KW-0472">Membrane</keyword>
<dbReference type="GO" id="GO:0071970">
    <property type="term" value="P:fungal-type cell wall (1-&gt;3)-beta-D-glucan biosynthetic process"/>
    <property type="evidence" value="ECO:0007669"/>
    <property type="project" value="TreeGrafter"/>
</dbReference>
<evidence type="ECO:0000256" key="6">
    <source>
        <dbReference type="RuleBase" id="RU361209"/>
    </source>
</evidence>
<dbReference type="GO" id="GO:0031505">
    <property type="term" value="P:fungal-type cell wall organization"/>
    <property type="evidence" value="ECO:0007669"/>
    <property type="project" value="TreeGrafter"/>
</dbReference>
<keyword evidence="3 6" id="KW-0336">GPI-anchor</keyword>
<name>A0A060T471_BLAAD</name>
<evidence type="ECO:0000256" key="3">
    <source>
        <dbReference type="ARBA" id="ARBA00022622"/>
    </source>
</evidence>
<keyword evidence="6" id="KW-0808">Transferase</keyword>
<gene>
    <name evidence="8" type="ORF">GNLVRS02_ARAD1C02244g</name>
</gene>
<protein>
    <recommendedName>
        <fullName evidence="6">1,3-beta-glucanosyltransferase</fullName>
        <ecNumber evidence="6">2.4.1.-</ecNumber>
    </recommendedName>
</protein>
<dbReference type="EC" id="2.4.1.-" evidence="6"/>
<organism evidence="8">
    <name type="scientific">Blastobotrys adeninivorans</name>
    <name type="common">Yeast</name>
    <name type="synonym">Arxula adeninivorans</name>
    <dbReference type="NCBI Taxonomy" id="409370"/>
    <lineage>
        <taxon>Eukaryota</taxon>
        <taxon>Fungi</taxon>
        <taxon>Dikarya</taxon>
        <taxon>Ascomycota</taxon>
        <taxon>Saccharomycotina</taxon>
        <taxon>Dipodascomycetes</taxon>
        <taxon>Dipodascales</taxon>
        <taxon>Trichomonascaceae</taxon>
        <taxon>Blastobotrys</taxon>
    </lineage>
</organism>
<dbReference type="AlphaFoldDB" id="A0A060T471"/>
<dbReference type="PANTHER" id="PTHR31468:SF14">
    <property type="entry name" value="1,3-BETA-GLUCANOSYLTRANSFERASE GAS4"/>
    <property type="match status" value="1"/>
</dbReference>
<dbReference type="Gene3D" id="3.20.20.80">
    <property type="entry name" value="Glycosidases"/>
    <property type="match status" value="1"/>
</dbReference>
<evidence type="ECO:0000256" key="1">
    <source>
        <dbReference type="ARBA" id="ARBA00004589"/>
    </source>
</evidence>
<proteinExistence type="inferred from homology"/>
<evidence type="ECO:0000256" key="4">
    <source>
        <dbReference type="ARBA" id="ARBA00022729"/>
    </source>
</evidence>
<dbReference type="PhylomeDB" id="A0A060T471"/>
<dbReference type="PANTHER" id="PTHR31468">
    <property type="entry name" value="1,3-BETA-GLUCANOSYLTRANSFERASE GAS1"/>
    <property type="match status" value="1"/>
</dbReference>
<dbReference type="GO" id="GO:0005886">
    <property type="term" value="C:plasma membrane"/>
    <property type="evidence" value="ECO:0007669"/>
    <property type="project" value="UniProtKB-SubCell"/>
</dbReference>
<evidence type="ECO:0000256" key="2">
    <source>
        <dbReference type="ARBA" id="ARBA00007528"/>
    </source>
</evidence>
<dbReference type="SUPFAM" id="SSF51445">
    <property type="entry name" value="(Trans)glycosidases"/>
    <property type="match status" value="1"/>
</dbReference>
<comment type="similarity">
    <text evidence="2 6">Belongs to the glycosyl hydrolase 72 family.</text>
</comment>
<dbReference type="InterPro" id="IPR017853">
    <property type="entry name" value="GH"/>
</dbReference>
<comment type="subcellular location">
    <subcellularLocation>
        <location evidence="6">Cell membrane</location>
        <topology evidence="6">Lipid-anchor</topology>
        <topology evidence="6">GPI-anchor</topology>
    </subcellularLocation>
    <subcellularLocation>
        <location evidence="1">Membrane</location>
        <topology evidence="1">Lipid-anchor</topology>
        <topology evidence="1">GPI-anchor</topology>
    </subcellularLocation>
</comment>
<dbReference type="Pfam" id="PF03198">
    <property type="entry name" value="Glyco_hydro_72"/>
    <property type="match status" value="1"/>
</dbReference>
<dbReference type="GO" id="GO:0042124">
    <property type="term" value="F:1,3-beta-glucanosyltransferase activity"/>
    <property type="evidence" value="ECO:0007669"/>
    <property type="project" value="TreeGrafter"/>
</dbReference>
<keyword evidence="4" id="KW-0732">Signal</keyword>
<dbReference type="InterPro" id="IPR004886">
    <property type="entry name" value="Glucanosyltransferase"/>
</dbReference>
<feature type="region of interest" description="Disordered" evidence="7">
    <location>
        <begin position="315"/>
        <end position="352"/>
    </location>
</feature>
<evidence type="ECO:0000256" key="5">
    <source>
        <dbReference type="ARBA" id="ARBA00023180"/>
    </source>
</evidence>
<keyword evidence="5" id="KW-0325">Glycoprotein</keyword>
<reference evidence="8" key="1">
    <citation type="submission" date="2014-02" db="EMBL/GenBank/DDBJ databases">
        <authorList>
            <person name="Genoscope - CEA"/>
        </authorList>
    </citation>
    <scope>NUCLEOTIDE SEQUENCE</scope>
    <source>
        <strain evidence="8">LS3</strain>
    </source>
</reference>
<sequence length="379" mass="42296">MSMLAASGIYLILDVNSPKIGESLNRWEPWTTYTPEYLHHIFKVVHQFSAYNNTLAFFAGNEIVNDDRSASNSPHYIKAVIRDIKSYISNHAPRPIPVGYSAADDLRYRISLADFLACGDNLTTVDFYGVNSYQWCGDQTFTSSGYDTLVNNYKNYPLPIFLSEFGCNVVLPRKFQEIEALYGPEMTSVFSGGLVYEYSQEPNNYGLVEINPNGDVYILKDFETLSSQFKAVQNVAGAPEKRVQRSQSCEELYPNINSRETIPDSMAVSLIEQGLQIPTGKFVDISMNSTTHRIFDSTEKLIENKTLVFKFRSSPKKSSAGDKKSGKSPKLRGLGAKNTTTTEDKGDDDSNNESGAISLQFMWTAMAIAISMVCLHQLA</sequence>
<evidence type="ECO:0000313" key="8">
    <source>
        <dbReference type="EMBL" id="CDP33991.1"/>
    </source>
</evidence>
<evidence type="ECO:0000256" key="7">
    <source>
        <dbReference type="SAM" id="MobiDB-lite"/>
    </source>
</evidence>
<accession>A0A060T471</accession>
<comment type="function">
    <text evidence="6">Splits internally a 1,3-beta-glucan molecule and transfers the newly generated reducing end (the donor) to the non-reducing end of another 1,3-beta-glucan molecule (the acceptor) forming a 1,3-beta linkage, resulting in the elongation of 1,3-beta-glucan chains in the cell wall.</text>
</comment>
<dbReference type="EMBL" id="HG937693">
    <property type="protein sequence ID" value="CDP33991.1"/>
    <property type="molecule type" value="Genomic_DNA"/>
</dbReference>
<keyword evidence="6" id="KW-0449">Lipoprotein</keyword>